<comment type="subcellular location">
    <subcellularLocation>
        <location evidence="1">Mitochondrion</location>
    </subcellularLocation>
</comment>
<dbReference type="Gene3D" id="3.90.280.10">
    <property type="entry name" value="PEBP-like"/>
    <property type="match status" value="1"/>
</dbReference>
<dbReference type="RefSeq" id="XP_018388195.1">
    <property type="nucleotide sequence ID" value="XM_018524686.1"/>
</dbReference>
<evidence type="ECO:0000313" key="8">
    <source>
        <dbReference type="Proteomes" id="UP000077248"/>
    </source>
</evidence>
<dbReference type="GO" id="GO:0005739">
    <property type="term" value="C:mitochondrion"/>
    <property type="evidence" value="ECO:0007669"/>
    <property type="project" value="UniProtKB-SubCell"/>
</dbReference>
<dbReference type="InterPro" id="IPR036610">
    <property type="entry name" value="PEBP-like_sf"/>
</dbReference>
<dbReference type="PANTHER" id="PTHR11362">
    <property type="entry name" value="PHOSPHATIDYLETHANOLAMINE-BINDING PROTEIN"/>
    <property type="match status" value="1"/>
</dbReference>
<dbReference type="PANTHER" id="PTHR11362:SF82">
    <property type="entry name" value="PHOSPHATIDYLETHANOLAMINE-BINDING PROTEIN 4"/>
    <property type="match status" value="1"/>
</dbReference>
<evidence type="ECO:0000256" key="1">
    <source>
        <dbReference type="ARBA" id="ARBA00004173"/>
    </source>
</evidence>
<keyword evidence="8" id="KW-1185">Reference proteome</keyword>
<dbReference type="Gene3D" id="1.20.58.1180">
    <property type="match status" value="1"/>
</dbReference>
<proteinExistence type="inferred from homology"/>
<dbReference type="VEuPathDB" id="FungiDB:CC77DRAFT_1018750"/>
<dbReference type="FunFam" id="3.90.280.10:FF:000004">
    <property type="entry name" value="Mitochondrial large ribosomal subunit YmL35"/>
    <property type="match status" value="1"/>
</dbReference>
<name>A0A177DSL6_ALTAL</name>
<evidence type="ECO:0000256" key="5">
    <source>
        <dbReference type="ARBA" id="ARBA00039444"/>
    </source>
</evidence>
<feature type="region of interest" description="Disordered" evidence="6">
    <location>
        <begin position="36"/>
        <end position="69"/>
    </location>
</feature>
<evidence type="ECO:0000256" key="4">
    <source>
        <dbReference type="ARBA" id="ARBA00038016"/>
    </source>
</evidence>
<accession>A0A177DSL6</accession>
<evidence type="ECO:0000256" key="6">
    <source>
        <dbReference type="SAM" id="MobiDB-lite"/>
    </source>
</evidence>
<sequence length="455" mass="51851">MASTPTLRQFNACLRCVRQLPAANGTRRLLSTSAVAREEVQTQPTNATPPPPPSNSPEGAAQKAGSQETPEYMQKWGTLDPQMVENKKQERRLLRREHVQPVGSRRRRAVLRRSTMQKADEVPFEQLPYQCFQEARKVLLEDRQEKIKEIETQQLRIKNLMAQDPSTSGGPAAKEHRLRSMKQHLQELIILADINDPVVKRKFEDGLGNMNKPIYRHLAEKKWRQFKRRVLEQRITQLAIVPDLLPSLNLVADIDLGFARKPVAPGDFVDSAISEKMPRLNVQTFTPGEKLVTVVVVDADVPVTEKDGFTYRCHLIASNISISPSNTSIPLQRIAQEDQKIEDPSAKKIALPWVAPWAHKGAPYHRLGIFVFEQNEGKALDVTKFNKTQRMGFNLRSFADSNKLSAITATLFRTKWDESMAGVMERAGLKDQIAVEFKRKRVEPLPYKRRTERMR</sequence>
<reference evidence="7 8" key="1">
    <citation type="submission" date="2016-05" db="EMBL/GenBank/DDBJ databases">
        <title>Comparative analysis of secretome profiles of manganese(II)-oxidizing ascomycete fungi.</title>
        <authorList>
            <consortium name="DOE Joint Genome Institute"/>
            <person name="Zeiner C.A."/>
            <person name="Purvine S.O."/>
            <person name="Zink E.M."/>
            <person name="Wu S."/>
            <person name="Pasa-Tolic L."/>
            <person name="Chaput D.L."/>
            <person name="Haridas S."/>
            <person name="Grigoriev I.V."/>
            <person name="Santelli C.M."/>
            <person name="Hansel C.M."/>
        </authorList>
    </citation>
    <scope>NUCLEOTIDE SEQUENCE [LARGE SCALE GENOMIC DNA]</scope>
    <source>
        <strain evidence="7 8">SRC1lrK2f</strain>
    </source>
</reference>
<dbReference type="InterPro" id="IPR035810">
    <property type="entry name" value="PEBP_euk"/>
</dbReference>
<dbReference type="STRING" id="5599.A0A177DSL6"/>
<protein>
    <recommendedName>
        <fullName evidence="5">Large ribosomal subunit protein mL38</fullName>
    </recommendedName>
</protein>
<comment type="function">
    <text evidence="3">Component of the mitochondrial ribosome (mitoribosome), a dedicated translation machinery responsible for the synthesis of mitochondrial genome-encoded proteins, including at least some of the essential transmembrane subunits of the mitochondrial respiratory chain. The mitoribosomes are attached to the mitochondrial inner membrane and translation products are cotranslationally integrated into the membrane.</text>
</comment>
<dbReference type="OMA" id="FRTQWDE"/>
<dbReference type="SUPFAM" id="SSF49777">
    <property type="entry name" value="PEBP-like"/>
    <property type="match status" value="1"/>
</dbReference>
<comment type="similarity">
    <text evidence="4">Belongs to the phosphatidylethanolamine-binding protein family. Mitochondrion-specific ribosomal protein mL38 subfamily.</text>
</comment>
<dbReference type="InterPro" id="IPR008914">
    <property type="entry name" value="PEBP"/>
</dbReference>
<evidence type="ECO:0000256" key="3">
    <source>
        <dbReference type="ARBA" id="ARBA00037226"/>
    </source>
</evidence>
<keyword evidence="2" id="KW-0496">Mitochondrion</keyword>
<dbReference type="GeneID" id="29110280"/>
<dbReference type="Pfam" id="PF01161">
    <property type="entry name" value="PBP"/>
    <property type="match status" value="1"/>
</dbReference>
<dbReference type="Proteomes" id="UP000077248">
    <property type="component" value="Unassembled WGS sequence"/>
</dbReference>
<evidence type="ECO:0000313" key="7">
    <source>
        <dbReference type="EMBL" id="OAG22774.1"/>
    </source>
</evidence>
<gene>
    <name evidence="7" type="ORF">CC77DRAFT_1018750</name>
</gene>
<dbReference type="EMBL" id="KV441474">
    <property type="protein sequence ID" value="OAG22774.1"/>
    <property type="molecule type" value="Genomic_DNA"/>
</dbReference>
<dbReference type="KEGG" id="aalt:CC77DRAFT_1018750"/>
<evidence type="ECO:0000256" key="2">
    <source>
        <dbReference type="ARBA" id="ARBA00023128"/>
    </source>
</evidence>
<dbReference type="AlphaFoldDB" id="A0A177DSL6"/>
<organism evidence="7 8">
    <name type="scientific">Alternaria alternata</name>
    <name type="common">Alternaria rot fungus</name>
    <name type="synonym">Torula alternata</name>
    <dbReference type="NCBI Taxonomy" id="5599"/>
    <lineage>
        <taxon>Eukaryota</taxon>
        <taxon>Fungi</taxon>
        <taxon>Dikarya</taxon>
        <taxon>Ascomycota</taxon>
        <taxon>Pezizomycotina</taxon>
        <taxon>Dothideomycetes</taxon>
        <taxon>Pleosporomycetidae</taxon>
        <taxon>Pleosporales</taxon>
        <taxon>Pleosporineae</taxon>
        <taxon>Pleosporaceae</taxon>
        <taxon>Alternaria</taxon>
        <taxon>Alternaria sect. Alternaria</taxon>
        <taxon>Alternaria alternata complex</taxon>
    </lineage>
</organism>
<dbReference type="FunFam" id="1.20.58.1180:FF:000001">
    <property type="entry name" value="Mitochondrial large ribosomal subunit YmL35"/>
    <property type="match status" value="1"/>
</dbReference>